<gene>
    <name evidence="1" type="ORF">SMRZ_LOCUS7350</name>
</gene>
<dbReference type="Proteomes" id="UP000277204">
    <property type="component" value="Unassembled WGS sequence"/>
</dbReference>
<evidence type="ECO:0000313" key="1">
    <source>
        <dbReference type="EMBL" id="VDO75848.1"/>
    </source>
</evidence>
<accession>A0A183LU75</accession>
<name>A0A183LU75_9TREM</name>
<proteinExistence type="predicted"/>
<dbReference type="EMBL" id="UZAI01002946">
    <property type="protein sequence ID" value="VDO75848.1"/>
    <property type="molecule type" value="Genomic_DNA"/>
</dbReference>
<dbReference type="AlphaFoldDB" id="A0A183LU75"/>
<organism evidence="1 2">
    <name type="scientific">Schistosoma margrebowiei</name>
    <dbReference type="NCBI Taxonomy" id="48269"/>
    <lineage>
        <taxon>Eukaryota</taxon>
        <taxon>Metazoa</taxon>
        <taxon>Spiralia</taxon>
        <taxon>Lophotrochozoa</taxon>
        <taxon>Platyhelminthes</taxon>
        <taxon>Trematoda</taxon>
        <taxon>Digenea</taxon>
        <taxon>Strigeidida</taxon>
        <taxon>Schistosomatoidea</taxon>
        <taxon>Schistosomatidae</taxon>
        <taxon>Schistosoma</taxon>
    </lineage>
</organism>
<evidence type="ECO:0000313" key="2">
    <source>
        <dbReference type="Proteomes" id="UP000277204"/>
    </source>
</evidence>
<protein>
    <submittedName>
        <fullName evidence="1">Uncharacterized protein</fullName>
    </submittedName>
</protein>
<reference evidence="1 2" key="1">
    <citation type="submission" date="2018-11" db="EMBL/GenBank/DDBJ databases">
        <authorList>
            <consortium name="Pathogen Informatics"/>
        </authorList>
    </citation>
    <scope>NUCLEOTIDE SEQUENCE [LARGE SCALE GENOMIC DNA]</scope>
    <source>
        <strain evidence="1 2">Zambia</strain>
    </source>
</reference>
<sequence length="38" mass="4429">MASYIIVIENDITLEIGPVMRFNMLMFRRILPGLVSKF</sequence>
<keyword evidence="2" id="KW-1185">Reference proteome</keyword>